<dbReference type="InterPro" id="IPR018537">
    <property type="entry name" value="Peptidoglycan-bd_3"/>
</dbReference>
<reference evidence="2" key="1">
    <citation type="journal article" date="2015" name="Nature">
        <title>Complex archaea that bridge the gap between prokaryotes and eukaryotes.</title>
        <authorList>
            <person name="Spang A."/>
            <person name="Saw J.H."/>
            <person name="Jorgensen S.L."/>
            <person name="Zaremba-Niedzwiedzka K."/>
            <person name="Martijn J."/>
            <person name="Lind A.E."/>
            <person name="van Eijk R."/>
            <person name="Schleper C."/>
            <person name="Guy L."/>
            <person name="Ettema T.J."/>
        </authorList>
    </citation>
    <scope>NUCLEOTIDE SEQUENCE</scope>
</reference>
<sequence>MADFQTAYDYLHALEGGSHNLGYVNIDSDLGGETIGGRTRYWKATKGKMPTDIEIWSHVDLLKEKDDFPANLNNHSTLPMLISRAYERDEWRDILGDMIPDQLVANEVFEFAVHKEARTSVKILQYCVNKLNYNGRLFEDLVEDGFMGAKTIKAISILMARKVALDTLLKMFNCEQGHYYNERFTKSPSQEVNAIGFYRRVEITKTTNT</sequence>
<name>A0A0F9HDC2_9ZZZZ</name>
<dbReference type="SUPFAM" id="SSF53955">
    <property type="entry name" value="Lysozyme-like"/>
    <property type="match status" value="1"/>
</dbReference>
<dbReference type="Pfam" id="PF09374">
    <property type="entry name" value="PG_binding_3"/>
    <property type="match status" value="1"/>
</dbReference>
<accession>A0A0F9HDC2</accession>
<protein>
    <recommendedName>
        <fullName evidence="1">Peptidoglycan binding domain-containing protein</fullName>
    </recommendedName>
</protein>
<feature type="domain" description="Peptidoglycan binding" evidence="1">
    <location>
        <begin position="120"/>
        <end position="200"/>
    </location>
</feature>
<organism evidence="2">
    <name type="scientific">marine sediment metagenome</name>
    <dbReference type="NCBI Taxonomy" id="412755"/>
    <lineage>
        <taxon>unclassified sequences</taxon>
        <taxon>metagenomes</taxon>
        <taxon>ecological metagenomes</taxon>
    </lineage>
</organism>
<gene>
    <name evidence="2" type="ORF">LCGC14_1718770</name>
</gene>
<dbReference type="Gene3D" id="1.20.141.10">
    <property type="entry name" value="Chitosanase, subunit A, domain 1"/>
    <property type="match status" value="1"/>
</dbReference>
<comment type="caution">
    <text evidence="2">The sequence shown here is derived from an EMBL/GenBank/DDBJ whole genome shotgun (WGS) entry which is preliminary data.</text>
</comment>
<dbReference type="InterPro" id="IPR023346">
    <property type="entry name" value="Lysozyme-like_dom_sf"/>
</dbReference>
<evidence type="ECO:0000313" key="2">
    <source>
        <dbReference type="EMBL" id="KKM13187.1"/>
    </source>
</evidence>
<dbReference type="AlphaFoldDB" id="A0A0F9HDC2"/>
<proteinExistence type="predicted"/>
<dbReference type="EMBL" id="LAZR01015435">
    <property type="protein sequence ID" value="KKM13187.1"/>
    <property type="molecule type" value="Genomic_DNA"/>
</dbReference>
<evidence type="ECO:0000259" key="1">
    <source>
        <dbReference type="Pfam" id="PF09374"/>
    </source>
</evidence>